<evidence type="ECO:0000313" key="23">
    <source>
        <dbReference type="Proteomes" id="UP001159428"/>
    </source>
</evidence>
<dbReference type="InterPro" id="IPR056180">
    <property type="entry name" value="ZPR1_jr_dom"/>
</dbReference>
<dbReference type="InterPro" id="IPR004457">
    <property type="entry name" value="Znf_ZPR1"/>
</dbReference>
<dbReference type="Pfam" id="PF22794">
    <property type="entry name" value="jr-ZPR1"/>
    <property type="match status" value="2"/>
</dbReference>
<keyword evidence="11" id="KW-0863">Zinc-finger</keyword>
<keyword evidence="9" id="KW-0479">Metal-binding</keyword>
<evidence type="ECO:0000259" key="21">
    <source>
        <dbReference type="SMART" id="SM00709"/>
    </source>
</evidence>
<comment type="similarity">
    <text evidence="6">Belongs to the ZPR1 family.</text>
</comment>
<keyword evidence="8" id="KW-0507">mRNA processing</keyword>
<dbReference type="InterPro" id="IPR042452">
    <property type="entry name" value="ZPR1_Znf1/2"/>
</dbReference>
<keyword evidence="16" id="KW-0966">Cell projection</keyword>
<evidence type="ECO:0000256" key="20">
    <source>
        <dbReference type="SAM" id="MobiDB-lite"/>
    </source>
</evidence>
<dbReference type="NCBIfam" id="TIGR00310">
    <property type="entry name" value="ZPR1_znf"/>
    <property type="match status" value="2"/>
</dbReference>
<evidence type="ECO:0000256" key="5">
    <source>
        <dbReference type="ARBA" id="ARBA00004624"/>
    </source>
</evidence>
<dbReference type="InterPro" id="IPR040141">
    <property type="entry name" value="ZPR1"/>
</dbReference>
<evidence type="ECO:0000256" key="7">
    <source>
        <dbReference type="ARBA" id="ARBA00022490"/>
    </source>
</evidence>
<keyword evidence="12" id="KW-0221">Differentiation</keyword>
<dbReference type="GO" id="GO:0008270">
    <property type="term" value="F:zinc ion binding"/>
    <property type="evidence" value="ECO:0007669"/>
    <property type="project" value="UniProtKB-KW"/>
</dbReference>
<dbReference type="GO" id="GO:0005730">
    <property type="term" value="C:nucleolus"/>
    <property type="evidence" value="ECO:0007669"/>
    <property type="project" value="UniProtKB-SubCell"/>
</dbReference>
<feature type="domain" description="Zinc finger ZPR1-type" evidence="21">
    <location>
        <begin position="26"/>
        <end position="184"/>
    </location>
</feature>
<evidence type="ECO:0000256" key="10">
    <source>
        <dbReference type="ARBA" id="ARBA00022737"/>
    </source>
</evidence>
<evidence type="ECO:0000256" key="14">
    <source>
        <dbReference type="ARBA" id="ARBA00023187"/>
    </source>
</evidence>
<dbReference type="GO" id="GO:0015030">
    <property type="term" value="C:Cajal body"/>
    <property type="evidence" value="ECO:0007669"/>
    <property type="project" value="UniProtKB-SubCell"/>
</dbReference>
<keyword evidence="13" id="KW-0862">Zinc</keyword>
<protein>
    <recommendedName>
        <fullName evidence="18">Zinc finger protein ZPR1</fullName>
    </recommendedName>
    <alternativeName>
        <fullName evidence="19">Zinc finger protein 259</fullName>
    </alternativeName>
</protein>
<comment type="subcellular location">
    <subcellularLocation>
        <location evidence="2">Cell projection</location>
        <location evidence="2">Axon</location>
    </subcellularLocation>
    <subcellularLocation>
        <location evidence="5">Cell projection</location>
        <location evidence="5">Growth cone</location>
    </subcellularLocation>
    <subcellularLocation>
        <location evidence="3">Cytoplasm</location>
        <location evidence="3">Perinuclear region</location>
    </subcellularLocation>
    <subcellularLocation>
        <location evidence="1">Nucleus</location>
        <location evidence="1">Cajal body</location>
    </subcellularLocation>
    <subcellularLocation>
        <location evidence="17">Nucleus</location>
        <location evidence="17">Gem</location>
    </subcellularLocation>
    <subcellularLocation>
        <location evidence="4">Nucleus</location>
        <location evidence="4">Nucleolus</location>
    </subcellularLocation>
</comment>
<accession>A0AAU9XK42</accession>
<evidence type="ECO:0000256" key="11">
    <source>
        <dbReference type="ARBA" id="ARBA00022771"/>
    </source>
</evidence>
<reference evidence="22 23" key="1">
    <citation type="submission" date="2022-05" db="EMBL/GenBank/DDBJ databases">
        <authorList>
            <consortium name="Genoscope - CEA"/>
            <person name="William W."/>
        </authorList>
    </citation>
    <scope>NUCLEOTIDE SEQUENCE [LARGE SCALE GENOMIC DNA]</scope>
</reference>
<evidence type="ECO:0000256" key="4">
    <source>
        <dbReference type="ARBA" id="ARBA00004604"/>
    </source>
</evidence>
<name>A0AAU9XK42_9CNID</name>
<sequence>MEEKTNELLFKDIDADDEPQTNAVESLCMNCHENGTTRILLTRIPFFREVVLMSFECPHCSYANNEIQSAGRIQDMGCNIKLLVSSPKDLNRQVVKSDSASFTIPELEFESPAFSQKGELTTIEGLLGRAITALEQDQPVRRIVDPDNAVKIDDFVAQLTKCRDGDRKFTLHLDDSSGNSFIENPHAPKEDPQMTMVYYRRNAEQNAHLGLQPASQTEEKQEEEEGQITRFSLRNISRKVLNFPTNCPSCNAPTETRMKLVAIPHFKEVVIMATNCDACGHRSNEVKSGAGMEPHGTRLTLRITDPLDLNRDVLKSETCEVYMPSLDFHIAAGTLGGRFTTLEGLLCNIKDQLKSLNPFGFGDSPAEFSAKMKTFITNLDRVINGEEMNVLITLDDPAGNSYIQNLYAPDPDPQLEIVHYPRTKEQEDDLGISDMKTEGYEEDSQS</sequence>
<dbReference type="GO" id="GO:0031369">
    <property type="term" value="F:translation initiation factor binding"/>
    <property type="evidence" value="ECO:0007669"/>
    <property type="project" value="UniProtKB-ARBA"/>
</dbReference>
<feature type="domain" description="Zinc finger ZPR1-type" evidence="21">
    <location>
        <begin position="245"/>
        <end position="405"/>
    </location>
</feature>
<keyword evidence="10" id="KW-0677">Repeat</keyword>
<dbReference type="AlphaFoldDB" id="A0AAU9XK42"/>
<dbReference type="PANTHER" id="PTHR10876:SF0">
    <property type="entry name" value="ZINC FINGER PROTEIN ZPR1"/>
    <property type="match status" value="1"/>
</dbReference>
<dbReference type="Gene3D" id="2.20.25.420">
    <property type="entry name" value="ZPR1, zinc finger domain"/>
    <property type="match status" value="2"/>
</dbReference>
<dbReference type="GO" id="GO:0042307">
    <property type="term" value="P:positive regulation of protein import into nucleus"/>
    <property type="evidence" value="ECO:0007669"/>
    <property type="project" value="UniProtKB-ARBA"/>
</dbReference>
<dbReference type="FunFam" id="2.20.25.420:FF:000003">
    <property type="entry name" value="zinc finger protein ZPR1"/>
    <property type="match status" value="1"/>
</dbReference>
<dbReference type="GO" id="GO:0006260">
    <property type="term" value="P:DNA replication"/>
    <property type="evidence" value="ECO:0007669"/>
    <property type="project" value="UniProtKB-ARBA"/>
</dbReference>
<dbReference type="PANTHER" id="PTHR10876">
    <property type="entry name" value="ZINC FINGER PROTEIN ZPR1"/>
    <property type="match status" value="1"/>
</dbReference>
<dbReference type="FunFam" id="2.60.120.1040:FF:000002">
    <property type="entry name" value="zinc finger protein ZPR1"/>
    <property type="match status" value="1"/>
</dbReference>
<dbReference type="FunFam" id="2.60.120.1040:FF:000001">
    <property type="entry name" value="Zinc finger protein ZPR1"/>
    <property type="match status" value="1"/>
</dbReference>
<dbReference type="GO" id="GO:0048471">
    <property type="term" value="C:perinuclear region of cytoplasm"/>
    <property type="evidence" value="ECO:0007669"/>
    <property type="project" value="UniProtKB-SubCell"/>
</dbReference>
<evidence type="ECO:0000256" key="3">
    <source>
        <dbReference type="ARBA" id="ARBA00004556"/>
    </source>
</evidence>
<dbReference type="SMART" id="SM00709">
    <property type="entry name" value="Zpr1"/>
    <property type="match status" value="2"/>
</dbReference>
<evidence type="ECO:0000256" key="2">
    <source>
        <dbReference type="ARBA" id="ARBA00004489"/>
    </source>
</evidence>
<dbReference type="GO" id="GO:0008380">
    <property type="term" value="P:RNA splicing"/>
    <property type="evidence" value="ECO:0007669"/>
    <property type="project" value="UniProtKB-KW"/>
</dbReference>
<dbReference type="GO" id="GO:0006397">
    <property type="term" value="P:mRNA processing"/>
    <property type="evidence" value="ECO:0007669"/>
    <property type="project" value="UniProtKB-KW"/>
</dbReference>
<dbReference type="Gene3D" id="2.60.120.1040">
    <property type="entry name" value="ZPR1, A/B domain"/>
    <property type="match status" value="2"/>
</dbReference>
<dbReference type="GO" id="GO:0030426">
    <property type="term" value="C:growth cone"/>
    <property type="evidence" value="ECO:0007669"/>
    <property type="project" value="UniProtKB-SubCell"/>
</dbReference>
<evidence type="ECO:0000256" key="6">
    <source>
        <dbReference type="ARBA" id="ARBA00008354"/>
    </source>
</evidence>
<dbReference type="GO" id="GO:0061564">
    <property type="term" value="P:axon development"/>
    <property type="evidence" value="ECO:0007669"/>
    <property type="project" value="UniProtKB-ARBA"/>
</dbReference>
<keyword evidence="7" id="KW-0963">Cytoplasm</keyword>
<dbReference type="Pfam" id="PF03367">
    <property type="entry name" value="Zn_ribbon_ZPR1"/>
    <property type="match status" value="2"/>
</dbReference>
<proteinExistence type="inferred from homology"/>
<evidence type="ECO:0000256" key="1">
    <source>
        <dbReference type="ARBA" id="ARBA00004408"/>
    </source>
</evidence>
<evidence type="ECO:0000256" key="8">
    <source>
        <dbReference type="ARBA" id="ARBA00022664"/>
    </source>
</evidence>
<evidence type="ECO:0000256" key="13">
    <source>
        <dbReference type="ARBA" id="ARBA00022833"/>
    </source>
</evidence>
<dbReference type="InterPro" id="IPR042451">
    <property type="entry name" value="ZPR1_A/B_dom"/>
</dbReference>
<keyword evidence="23" id="KW-1185">Reference proteome</keyword>
<evidence type="ECO:0000313" key="22">
    <source>
        <dbReference type="EMBL" id="CAH3150219.1"/>
    </source>
</evidence>
<evidence type="ECO:0000256" key="12">
    <source>
        <dbReference type="ARBA" id="ARBA00022782"/>
    </source>
</evidence>
<evidence type="ECO:0000256" key="15">
    <source>
        <dbReference type="ARBA" id="ARBA00023242"/>
    </source>
</evidence>
<dbReference type="Proteomes" id="UP001159428">
    <property type="component" value="Unassembled WGS sequence"/>
</dbReference>
<gene>
    <name evidence="22" type="ORF">PMEA_00024664</name>
</gene>
<dbReference type="FunFam" id="2.20.25.420:FF:000001">
    <property type="entry name" value="Zinc finger protein ZPR1"/>
    <property type="match status" value="1"/>
</dbReference>
<dbReference type="EMBL" id="CALNXJ010000047">
    <property type="protein sequence ID" value="CAH3150219.1"/>
    <property type="molecule type" value="Genomic_DNA"/>
</dbReference>
<dbReference type="GO" id="GO:0097504">
    <property type="term" value="C:Gemini of Cajal bodies"/>
    <property type="evidence" value="ECO:0007669"/>
    <property type="project" value="UniProtKB-SubCell"/>
</dbReference>
<dbReference type="GO" id="GO:0010628">
    <property type="term" value="P:positive regulation of gene expression"/>
    <property type="evidence" value="ECO:0007669"/>
    <property type="project" value="UniProtKB-ARBA"/>
</dbReference>
<comment type="caution">
    <text evidence="22">The sequence shown here is derived from an EMBL/GenBank/DDBJ whole genome shotgun (WGS) entry which is preliminary data.</text>
</comment>
<evidence type="ECO:0000256" key="19">
    <source>
        <dbReference type="ARBA" id="ARBA00079252"/>
    </source>
</evidence>
<evidence type="ECO:0000256" key="17">
    <source>
        <dbReference type="ARBA" id="ARBA00034695"/>
    </source>
</evidence>
<feature type="region of interest" description="Disordered" evidence="20">
    <location>
        <begin position="421"/>
        <end position="446"/>
    </location>
</feature>
<evidence type="ECO:0000256" key="18">
    <source>
        <dbReference type="ARBA" id="ARBA00074960"/>
    </source>
</evidence>
<evidence type="ECO:0000256" key="16">
    <source>
        <dbReference type="ARBA" id="ARBA00023273"/>
    </source>
</evidence>
<keyword evidence="14" id="KW-0508">mRNA splicing</keyword>
<evidence type="ECO:0000256" key="9">
    <source>
        <dbReference type="ARBA" id="ARBA00022723"/>
    </source>
</evidence>
<keyword evidence="15" id="KW-0539">Nucleus</keyword>
<organism evidence="22 23">
    <name type="scientific">Pocillopora meandrina</name>
    <dbReference type="NCBI Taxonomy" id="46732"/>
    <lineage>
        <taxon>Eukaryota</taxon>
        <taxon>Metazoa</taxon>
        <taxon>Cnidaria</taxon>
        <taxon>Anthozoa</taxon>
        <taxon>Hexacorallia</taxon>
        <taxon>Scleractinia</taxon>
        <taxon>Astrocoeniina</taxon>
        <taxon>Pocilloporidae</taxon>
        <taxon>Pocillopora</taxon>
    </lineage>
</organism>